<accession>A0A5B7SX33</accession>
<dbReference type="PROSITE" id="PS51257">
    <property type="entry name" value="PROKAR_LIPOPROTEIN"/>
    <property type="match status" value="1"/>
</dbReference>
<dbReference type="Proteomes" id="UP000310017">
    <property type="component" value="Chromosome"/>
</dbReference>
<dbReference type="KEGG" id="asag:FGM00_17580"/>
<name>A0A5B7SX33_9FLAO</name>
<keyword evidence="2" id="KW-1185">Reference proteome</keyword>
<evidence type="ECO:0000313" key="1">
    <source>
        <dbReference type="EMBL" id="QCX01839.1"/>
    </source>
</evidence>
<dbReference type="RefSeq" id="WP_138854176.1">
    <property type="nucleotide sequence ID" value="NZ_CP040710.1"/>
</dbReference>
<evidence type="ECO:0008006" key="3">
    <source>
        <dbReference type="Google" id="ProtNLM"/>
    </source>
</evidence>
<protein>
    <recommendedName>
        <fullName evidence="3">Spore coat protein CotH</fullName>
    </recommendedName>
</protein>
<dbReference type="OrthoDB" id="9803752at2"/>
<reference evidence="1 2" key="1">
    <citation type="submission" date="2019-05" db="EMBL/GenBank/DDBJ databases">
        <title>Genome sequencing of F202Z8.</title>
        <authorList>
            <person name="Kwon Y.M."/>
        </authorList>
    </citation>
    <scope>NUCLEOTIDE SEQUENCE [LARGE SCALE GENOMIC DNA]</scope>
    <source>
        <strain evidence="1 2">F202Z8</strain>
    </source>
</reference>
<dbReference type="PANTHER" id="PTHR40050">
    <property type="entry name" value="INNER SPORE COAT PROTEIN H"/>
    <property type="match status" value="1"/>
</dbReference>
<sequence length="505" mass="58100">MKRELKISILFALAFLASLLIVSCSKDDTEPLIEPEIEQTDEPDSSGEPVIEASTLQSAFIKDTNRSLILYNGSDVQFQGKIVVNSDTLYLETTDTNLKLGKGYPGILANDTITIFRTELPIISIDTKGSVIVDEPKIASTFRLLQNGEVILESDLGIEIRGGLSQTFPKKSFSIELWVDSEESDTVDASLLGMRDDDDWILDGLWNEPLHLRDYVSHELWLRMGRYPYSQEENITLGIKREFCELFINNEYRGVYYLSEKIDRKQLQLKKYDDNTQQVRGELFKGSQWDDPLLFRAVTPFSNSSLVWGGYEAKYPDDMGELDWTNLHAFTDFVVNNDQATFDATIAERLDIDNMVDYFIFMNVTFAHDNWGKNVYTARYDENSPYFFVPWDLDGTFGNTWTGERINITDQILIRNVLYEKMLLNPEYVSSLKTRWNDLRGNVLATGEIQGMFDDSYQILQGNKVYDREAMVEGFPFNYSDQEIDFIKSWISSRMAFLDGYFANL</sequence>
<proteinExistence type="predicted"/>
<dbReference type="Pfam" id="PF08757">
    <property type="entry name" value="CotH"/>
    <property type="match status" value="1"/>
</dbReference>
<dbReference type="PANTHER" id="PTHR40050:SF1">
    <property type="entry name" value="INNER SPORE COAT PROTEIN H"/>
    <property type="match status" value="1"/>
</dbReference>
<gene>
    <name evidence="1" type="ORF">FGM00_17580</name>
</gene>
<evidence type="ECO:0000313" key="2">
    <source>
        <dbReference type="Proteomes" id="UP000310017"/>
    </source>
</evidence>
<organism evidence="1 2">
    <name type="scientific">Aggregatimonas sangjinii</name>
    <dbReference type="NCBI Taxonomy" id="2583587"/>
    <lineage>
        <taxon>Bacteria</taxon>
        <taxon>Pseudomonadati</taxon>
        <taxon>Bacteroidota</taxon>
        <taxon>Flavobacteriia</taxon>
        <taxon>Flavobacteriales</taxon>
        <taxon>Flavobacteriaceae</taxon>
        <taxon>Aggregatimonas</taxon>
    </lineage>
</organism>
<dbReference type="InterPro" id="IPR014867">
    <property type="entry name" value="Spore_coat_CotH_CotH2/3/7"/>
</dbReference>
<dbReference type="EMBL" id="CP040710">
    <property type="protein sequence ID" value="QCX01839.1"/>
    <property type="molecule type" value="Genomic_DNA"/>
</dbReference>
<dbReference type="AlphaFoldDB" id="A0A5B7SX33"/>